<evidence type="ECO:0000313" key="2">
    <source>
        <dbReference type="Proteomes" id="UP001145742"/>
    </source>
</evidence>
<keyword evidence="2" id="KW-1185">Reference proteome</keyword>
<proteinExistence type="predicted"/>
<comment type="caution">
    <text evidence="1">The sequence shown here is derived from an EMBL/GenBank/DDBJ whole genome shotgun (WGS) entry which is preliminary data.</text>
</comment>
<gene>
    <name evidence="1" type="ORF">WISP_145107</name>
</gene>
<sequence length="100" mass="11656">MQRYRLGEEWLENCLVEQDTGVLINSQLNMSQQCGQVAQKAKDILACIRNSVASRTQTVIISLHSALVRLHLKYHTQFWAPHYMKDMEVLEIIQRGQQSW</sequence>
<accession>A0ABQ9CRM8</accession>
<organism evidence="1 2">
    <name type="scientific">Willisornis vidua</name>
    <name type="common">Xingu scale-backed antbird</name>
    <dbReference type="NCBI Taxonomy" id="1566151"/>
    <lineage>
        <taxon>Eukaryota</taxon>
        <taxon>Metazoa</taxon>
        <taxon>Chordata</taxon>
        <taxon>Craniata</taxon>
        <taxon>Vertebrata</taxon>
        <taxon>Euteleostomi</taxon>
        <taxon>Archelosauria</taxon>
        <taxon>Archosauria</taxon>
        <taxon>Dinosauria</taxon>
        <taxon>Saurischia</taxon>
        <taxon>Theropoda</taxon>
        <taxon>Coelurosauria</taxon>
        <taxon>Aves</taxon>
        <taxon>Neognathae</taxon>
        <taxon>Neoaves</taxon>
        <taxon>Telluraves</taxon>
        <taxon>Australaves</taxon>
        <taxon>Passeriformes</taxon>
        <taxon>Thamnophilidae</taxon>
        <taxon>Willisornis</taxon>
    </lineage>
</organism>
<dbReference type="PANTHER" id="PTHR33332">
    <property type="entry name" value="REVERSE TRANSCRIPTASE DOMAIN-CONTAINING PROTEIN"/>
    <property type="match status" value="1"/>
</dbReference>
<name>A0ABQ9CRM8_9PASS</name>
<dbReference type="Proteomes" id="UP001145742">
    <property type="component" value="Unassembled WGS sequence"/>
</dbReference>
<reference evidence="1" key="1">
    <citation type="submission" date="2019-10" db="EMBL/GenBank/DDBJ databases">
        <authorList>
            <person name="Soares A.E.R."/>
            <person name="Aleixo A."/>
            <person name="Schneider P."/>
            <person name="Miyaki C.Y."/>
            <person name="Schneider M.P."/>
            <person name="Mello C."/>
            <person name="Vasconcelos A.T.R."/>
        </authorList>
    </citation>
    <scope>NUCLEOTIDE SEQUENCE</scope>
    <source>
        <tissue evidence="1">Muscle</tissue>
    </source>
</reference>
<evidence type="ECO:0000313" key="1">
    <source>
        <dbReference type="EMBL" id="KAJ7404523.1"/>
    </source>
</evidence>
<dbReference type="EMBL" id="WHWB01034767">
    <property type="protein sequence ID" value="KAJ7404523.1"/>
    <property type="molecule type" value="Genomic_DNA"/>
</dbReference>
<protein>
    <submittedName>
        <fullName evidence="1">Uncharacterized protein</fullName>
    </submittedName>
</protein>